<evidence type="ECO:0000313" key="3">
    <source>
        <dbReference type="EMBL" id="EAQ78668.1"/>
    </source>
</evidence>
<evidence type="ECO:0000259" key="1">
    <source>
        <dbReference type="PROSITE" id="PS50263"/>
    </source>
</evidence>
<reference evidence="3 4" key="1">
    <citation type="submission" date="2006-02" db="EMBL/GenBank/DDBJ databases">
        <authorList>
            <person name="Amann R."/>
            <person name="Ferriera S."/>
            <person name="Johnson J."/>
            <person name="Kravitz S."/>
            <person name="Halpern A."/>
            <person name="Remington K."/>
            <person name="Beeson K."/>
            <person name="Tran B."/>
            <person name="Rogers Y.-H."/>
            <person name="Friedman R."/>
            <person name="Venter J.C."/>
        </authorList>
    </citation>
    <scope>NUCLEOTIDE SEQUENCE [LARGE SCALE GENOMIC DNA]</scope>
    <source>
        <strain evidence="3 4">DSM 3645</strain>
    </source>
</reference>
<dbReference type="CDD" id="cd04301">
    <property type="entry name" value="NAT_SF"/>
    <property type="match status" value="1"/>
</dbReference>
<dbReference type="PANTHER" id="PTHR23088">
    <property type="entry name" value="NITRILASE-RELATED"/>
    <property type="match status" value="1"/>
</dbReference>
<dbReference type="CDD" id="cd07574">
    <property type="entry name" value="nitrilase_Rim1_like"/>
    <property type="match status" value="1"/>
</dbReference>
<evidence type="ECO:0000259" key="2">
    <source>
        <dbReference type="PROSITE" id="PS51186"/>
    </source>
</evidence>
<comment type="caution">
    <text evidence="3">The sequence shown here is derived from an EMBL/GenBank/DDBJ whole genome shotgun (WGS) entry which is preliminary data.</text>
</comment>
<dbReference type="eggNOG" id="COG0456">
    <property type="taxonomic scope" value="Bacteria"/>
</dbReference>
<sequence>MQTHVRPQAERRPMETLDLKDFEWKTVIRNLTIDDFDQLVEMQGRCFPGMKPWSREHIESQIKTFPDGQICIEIDGKLAASSSSLIVDYNPNMAWHNWSAVADNGYIRNHNPKGDTLYGIEIMVDPEFRGMRLSRRLYDARKEVCRHYNLSRIIIGGRIPGYHNHADSLSAREYIEKVVDRALFDPVLTAQLANGFALQGLIPNYFPGDEASRGYATFLEWLNLDYQRGAKRRYHHVVEPIRLAVVQYEMRPVKDFSEFATQCEFFIDVASDYKSDFVVFPELFTTQLLSCVAGSRPGQAARRLAEFTPQYLDLFTEMAVKHNVNIIGGSQFVIEDETLYNVSYLFRRDGTLGKQYKIHITPSERKWWGVSPGDKVEVFDTDCGKISILVCYDIEFPELVRIAAQKDAGIVFVPFNTDTRQGYLRIRHCALARCVENHVYVAVSGCTGNLPFVENSDLHYAQSAIFTPADAEFARDAIAAECNPNIETMIIHDVDVEQLRRHRESGNVQNWNDRRRDLYKVVYKEDGAEREI</sequence>
<dbReference type="HOGENOM" id="CLU_519657_0_0_0"/>
<dbReference type="InterPro" id="IPR016181">
    <property type="entry name" value="Acyl_CoA_acyltransferase"/>
</dbReference>
<dbReference type="eggNOG" id="COG0388">
    <property type="taxonomic scope" value="Bacteria"/>
</dbReference>
<dbReference type="PANTHER" id="PTHR23088:SF50">
    <property type="entry name" value="HYDROLASE YHCX"/>
    <property type="match status" value="1"/>
</dbReference>
<dbReference type="Proteomes" id="UP000004358">
    <property type="component" value="Unassembled WGS sequence"/>
</dbReference>
<feature type="domain" description="CN hydrolase" evidence="1">
    <location>
        <begin position="241"/>
        <end position="496"/>
    </location>
</feature>
<dbReference type="EMBL" id="AANZ01000019">
    <property type="protein sequence ID" value="EAQ78668.1"/>
    <property type="molecule type" value="Genomic_DNA"/>
</dbReference>
<dbReference type="STRING" id="314230.DSM3645_07745"/>
<dbReference type="SUPFAM" id="SSF55729">
    <property type="entry name" value="Acyl-CoA N-acyltransferases (Nat)"/>
    <property type="match status" value="1"/>
</dbReference>
<proteinExistence type="predicted"/>
<dbReference type="Gene3D" id="3.60.110.10">
    <property type="entry name" value="Carbon-nitrogen hydrolase"/>
    <property type="match status" value="1"/>
</dbReference>
<name>A3ZXV9_9BACT</name>
<protein>
    <recommendedName>
        <fullName evidence="5">Carbon-nitrogen hydrolase</fullName>
    </recommendedName>
</protein>
<dbReference type="InterPro" id="IPR036526">
    <property type="entry name" value="C-N_Hydrolase_sf"/>
</dbReference>
<evidence type="ECO:0008006" key="5">
    <source>
        <dbReference type="Google" id="ProtNLM"/>
    </source>
</evidence>
<dbReference type="Pfam" id="PF00583">
    <property type="entry name" value="Acetyltransf_1"/>
    <property type="match status" value="1"/>
</dbReference>
<evidence type="ECO:0000313" key="4">
    <source>
        <dbReference type="Proteomes" id="UP000004358"/>
    </source>
</evidence>
<dbReference type="InterPro" id="IPR000182">
    <property type="entry name" value="GNAT_dom"/>
</dbReference>
<dbReference type="AlphaFoldDB" id="A3ZXV9"/>
<dbReference type="SUPFAM" id="SSF56317">
    <property type="entry name" value="Carbon-nitrogen hydrolase"/>
    <property type="match status" value="1"/>
</dbReference>
<organism evidence="3 4">
    <name type="scientific">Blastopirellula marina DSM 3645</name>
    <dbReference type="NCBI Taxonomy" id="314230"/>
    <lineage>
        <taxon>Bacteria</taxon>
        <taxon>Pseudomonadati</taxon>
        <taxon>Planctomycetota</taxon>
        <taxon>Planctomycetia</taxon>
        <taxon>Pirellulales</taxon>
        <taxon>Pirellulaceae</taxon>
        <taxon>Blastopirellula</taxon>
    </lineage>
</organism>
<dbReference type="PROSITE" id="PS51186">
    <property type="entry name" value="GNAT"/>
    <property type="match status" value="1"/>
</dbReference>
<accession>A3ZXV9</accession>
<feature type="domain" description="N-acetyltransferase" evidence="2">
    <location>
        <begin position="26"/>
        <end position="225"/>
    </location>
</feature>
<gene>
    <name evidence="3" type="ORF">DSM3645_07745</name>
</gene>
<dbReference type="Pfam" id="PF00795">
    <property type="entry name" value="CN_hydrolase"/>
    <property type="match status" value="1"/>
</dbReference>
<dbReference type="PROSITE" id="PS50263">
    <property type="entry name" value="CN_HYDROLASE"/>
    <property type="match status" value="1"/>
</dbReference>
<dbReference type="Gene3D" id="3.40.630.30">
    <property type="match status" value="1"/>
</dbReference>
<dbReference type="InterPro" id="IPR003010">
    <property type="entry name" value="C-N_Hydrolase"/>
</dbReference>
<dbReference type="GO" id="GO:0016747">
    <property type="term" value="F:acyltransferase activity, transferring groups other than amino-acyl groups"/>
    <property type="evidence" value="ECO:0007669"/>
    <property type="project" value="InterPro"/>
</dbReference>